<evidence type="ECO:0000259" key="7">
    <source>
        <dbReference type="Pfam" id="PF01957"/>
    </source>
</evidence>
<keyword evidence="11" id="KW-1185">Reference proteome</keyword>
<keyword evidence="4 5" id="KW-0472">Membrane</keyword>
<keyword evidence="3 5" id="KW-1133">Transmembrane helix</keyword>
<comment type="subcellular location">
    <subcellularLocation>
        <location evidence="1">Membrane</location>
        <topology evidence="1">Multi-pass membrane protein</topology>
    </subcellularLocation>
</comment>
<feature type="domain" description="NfeD integral membrane" evidence="8">
    <location>
        <begin position="248"/>
        <end position="372"/>
    </location>
</feature>
<evidence type="ECO:0000256" key="4">
    <source>
        <dbReference type="ARBA" id="ARBA00023136"/>
    </source>
</evidence>
<sequence>MKIPKLILTTLTLICAVVTMAASDDTTSVVYRLPIFSNINSTTWIHTQRGFEEAEEINAEAILVHLNTYGGEVVFADSIRTKILNSRIPVYVFIDNNAASAGALISIAAKKIYMRPGSNIGAATVVNATGEAAPDKYQSYMRATIRATAEAHGMDTIVSGNDTIVKWKRDPRIAEAMVDERVIIPGISEEGQVLTFTAKEAFENGYCDAIVSSIDEVKEQIGLSDAKVVSFKPSFYDNVKGFLTSPVLSGILILLIIGGIYFEMQSPGIGFPLVVAICAAVLYFAPLYLDGLAENWEILIFIIGIALIALEIFVIPGFGVAGISGIILTITGLTLSLVDNVIFDFSGVHPEKFFTALLTVILSLAGGVILAIYLSNKLVGSKTGPFARIALHTSQEIDKGYVGVDTSISHLVGRTGEAVTDLRPAGTVMIDGELYDARATEGFIEKGEIVKAIKYQYGQLNVRRVSKQ</sequence>
<evidence type="ECO:0000256" key="6">
    <source>
        <dbReference type="SAM" id="SignalP"/>
    </source>
</evidence>
<feature type="signal peptide" evidence="6">
    <location>
        <begin position="1"/>
        <end position="21"/>
    </location>
</feature>
<dbReference type="PANTHER" id="PTHR33507:SF3">
    <property type="entry name" value="INNER MEMBRANE PROTEIN YBBJ"/>
    <property type="match status" value="1"/>
</dbReference>
<reference evidence="10" key="2">
    <citation type="submission" date="2022-06" db="EMBL/GenBank/DDBJ databases">
        <title>Xiashengella guii gen. nov. sp. nov., a bacterium isolated form anaerobic digestion tank.</title>
        <authorList>
            <person name="Huang H."/>
        </authorList>
    </citation>
    <scope>NUCLEOTIDE SEQUENCE</scope>
    <source>
        <strain evidence="10">Ai-910</strain>
    </source>
</reference>
<dbReference type="InterPro" id="IPR056739">
    <property type="entry name" value="NfeD_membrane"/>
</dbReference>
<gene>
    <name evidence="10" type="ORF">M9189_07755</name>
</gene>
<feature type="transmembrane region" description="Helical" evidence="5">
    <location>
        <begin position="353"/>
        <end position="374"/>
    </location>
</feature>
<dbReference type="SUPFAM" id="SSF141322">
    <property type="entry name" value="NfeD domain-like"/>
    <property type="match status" value="1"/>
</dbReference>
<dbReference type="AlphaFoldDB" id="A0A9J6ZLM5"/>
<dbReference type="PANTHER" id="PTHR33507">
    <property type="entry name" value="INNER MEMBRANE PROTEIN YBBJ"/>
    <property type="match status" value="1"/>
</dbReference>
<feature type="transmembrane region" description="Helical" evidence="5">
    <location>
        <begin position="242"/>
        <end position="262"/>
    </location>
</feature>
<reference evidence="10" key="1">
    <citation type="submission" date="2022-05" db="EMBL/GenBank/DDBJ databases">
        <authorList>
            <person name="Sun X."/>
        </authorList>
    </citation>
    <scope>NUCLEOTIDE SEQUENCE</scope>
    <source>
        <strain evidence="10">Ai-910</strain>
    </source>
</reference>
<dbReference type="InterPro" id="IPR012340">
    <property type="entry name" value="NA-bd_OB-fold"/>
</dbReference>
<dbReference type="Pfam" id="PF24961">
    <property type="entry name" value="NfeD_membrane"/>
    <property type="match status" value="1"/>
</dbReference>
<name>A0A9J6ZLM5_9BACT</name>
<dbReference type="SUPFAM" id="SSF52096">
    <property type="entry name" value="ClpP/crotonase"/>
    <property type="match status" value="1"/>
</dbReference>
<dbReference type="InterPro" id="IPR002810">
    <property type="entry name" value="NfeD-like_C"/>
</dbReference>
<evidence type="ECO:0000256" key="3">
    <source>
        <dbReference type="ARBA" id="ARBA00022989"/>
    </source>
</evidence>
<organism evidence="10 11">
    <name type="scientific">Xiashengella succiniciproducens</name>
    <dbReference type="NCBI Taxonomy" id="2949635"/>
    <lineage>
        <taxon>Bacteria</taxon>
        <taxon>Pseudomonadati</taxon>
        <taxon>Bacteroidota</taxon>
        <taxon>Bacteroidia</taxon>
        <taxon>Marinilabiliales</taxon>
        <taxon>Marinilabiliaceae</taxon>
        <taxon>Xiashengella</taxon>
    </lineage>
</organism>
<dbReference type="GO" id="GO:0005886">
    <property type="term" value="C:plasma membrane"/>
    <property type="evidence" value="ECO:0007669"/>
    <property type="project" value="TreeGrafter"/>
</dbReference>
<dbReference type="RefSeq" id="WP_250722134.1">
    <property type="nucleotide sequence ID" value="NZ_CP098400.1"/>
</dbReference>
<feature type="domain" description="NfeD-like C-terminal" evidence="7">
    <location>
        <begin position="411"/>
        <end position="456"/>
    </location>
</feature>
<dbReference type="Proteomes" id="UP001056426">
    <property type="component" value="Chromosome"/>
</dbReference>
<evidence type="ECO:0000259" key="8">
    <source>
        <dbReference type="Pfam" id="PF24961"/>
    </source>
</evidence>
<dbReference type="Pfam" id="PF01957">
    <property type="entry name" value="NfeD"/>
    <property type="match status" value="1"/>
</dbReference>
<evidence type="ECO:0000256" key="2">
    <source>
        <dbReference type="ARBA" id="ARBA00022692"/>
    </source>
</evidence>
<dbReference type="Gene3D" id="2.40.50.140">
    <property type="entry name" value="Nucleic acid-binding proteins"/>
    <property type="match status" value="1"/>
</dbReference>
<evidence type="ECO:0000313" key="10">
    <source>
        <dbReference type="EMBL" id="URW78756.1"/>
    </source>
</evidence>
<dbReference type="KEGG" id="alkq:M9189_07755"/>
<evidence type="ECO:0000256" key="5">
    <source>
        <dbReference type="SAM" id="Phobius"/>
    </source>
</evidence>
<evidence type="ECO:0000259" key="9">
    <source>
        <dbReference type="Pfam" id="PF25145"/>
    </source>
</evidence>
<feature type="transmembrane region" description="Helical" evidence="5">
    <location>
        <begin position="295"/>
        <end position="313"/>
    </location>
</feature>
<feature type="transmembrane region" description="Helical" evidence="5">
    <location>
        <begin position="320"/>
        <end position="338"/>
    </location>
</feature>
<keyword evidence="6" id="KW-0732">Signal</keyword>
<dbReference type="InterPro" id="IPR029045">
    <property type="entry name" value="ClpP/crotonase-like_dom_sf"/>
</dbReference>
<dbReference type="Pfam" id="PF25145">
    <property type="entry name" value="NfeD1b_N"/>
    <property type="match status" value="1"/>
</dbReference>
<dbReference type="EMBL" id="CP098400">
    <property type="protein sequence ID" value="URW78756.1"/>
    <property type="molecule type" value="Genomic_DNA"/>
</dbReference>
<proteinExistence type="predicted"/>
<dbReference type="InterPro" id="IPR052165">
    <property type="entry name" value="Membrane_assoc_protease"/>
</dbReference>
<evidence type="ECO:0000256" key="1">
    <source>
        <dbReference type="ARBA" id="ARBA00004141"/>
    </source>
</evidence>
<dbReference type="Gene3D" id="3.90.226.10">
    <property type="entry name" value="2-enoyl-CoA Hydratase, Chain A, domain 1"/>
    <property type="match status" value="1"/>
</dbReference>
<evidence type="ECO:0000313" key="11">
    <source>
        <dbReference type="Proteomes" id="UP001056426"/>
    </source>
</evidence>
<feature type="chain" id="PRO_5039914213" evidence="6">
    <location>
        <begin position="22"/>
        <end position="468"/>
    </location>
</feature>
<feature type="transmembrane region" description="Helical" evidence="5">
    <location>
        <begin position="269"/>
        <end position="289"/>
    </location>
</feature>
<dbReference type="CDD" id="cd07021">
    <property type="entry name" value="Clp_protease_NfeD_like"/>
    <property type="match status" value="1"/>
</dbReference>
<protein>
    <submittedName>
        <fullName evidence="10">Nodulation protein NfeD</fullName>
    </submittedName>
</protein>
<feature type="domain" description="NfeD1b N-terminal" evidence="9">
    <location>
        <begin position="30"/>
        <end position="229"/>
    </location>
</feature>
<keyword evidence="2 5" id="KW-0812">Transmembrane</keyword>
<dbReference type="InterPro" id="IPR056738">
    <property type="entry name" value="NfeD1b_N"/>
</dbReference>
<accession>A0A9J6ZLM5</accession>